<dbReference type="AlphaFoldDB" id="A0AAE0MY88"/>
<comment type="caution">
    <text evidence="1">The sequence shown here is derived from an EMBL/GenBank/DDBJ whole genome shotgun (WGS) entry which is preliminary data.</text>
</comment>
<gene>
    <name evidence="1" type="ORF">B0T24DRAFT_684533</name>
</gene>
<evidence type="ECO:0000313" key="1">
    <source>
        <dbReference type="EMBL" id="KAK3361491.1"/>
    </source>
</evidence>
<reference evidence="1" key="2">
    <citation type="submission" date="2023-06" db="EMBL/GenBank/DDBJ databases">
        <authorList>
            <consortium name="Lawrence Berkeley National Laboratory"/>
            <person name="Haridas S."/>
            <person name="Hensen N."/>
            <person name="Bonometti L."/>
            <person name="Westerberg I."/>
            <person name="Brannstrom I.O."/>
            <person name="Guillou S."/>
            <person name="Cros-Aarteil S."/>
            <person name="Calhoun S."/>
            <person name="Kuo A."/>
            <person name="Mondo S."/>
            <person name="Pangilinan J."/>
            <person name="Riley R."/>
            <person name="Labutti K."/>
            <person name="Andreopoulos B."/>
            <person name="Lipzen A."/>
            <person name="Chen C."/>
            <person name="Yanf M."/>
            <person name="Daum C."/>
            <person name="Ng V."/>
            <person name="Clum A."/>
            <person name="Steindorff A."/>
            <person name="Ohm R."/>
            <person name="Martin F."/>
            <person name="Silar P."/>
            <person name="Natvig D."/>
            <person name="Lalanne C."/>
            <person name="Gautier V."/>
            <person name="Ament-Velasquez S.L."/>
            <person name="Kruys A."/>
            <person name="Hutchinson M.I."/>
            <person name="Powell A.J."/>
            <person name="Barry K."/>
            <person name="Miller A.N."/>
            <person name="Grigoriev I.V."/>
            <person name="Debuchy R."/>
            <person name="Gladieux P."/>
            <person name="Thoren M.H."/>
            <person name="Johannesson H."/>
        </authorList>
    </citation>
    <scope>NUCLEOTIDE SEQUENCE</scope>
    <source>
        <strain evidence="1">CBS 958.72</strain>
    </source>
</reference>
<evidence type="ECO:0000313" key="2">
    <source>
        <dbReference type="Proteomes" id="UP001287356"/>
    </source>
</evidence>
<proteinExistence type="predicted"/>
<name>A0AAE0MY88_9PEZI</name>
<sequence>MSLPVITRIRRVESEHDLDLRERFGKNKRWTLPDDQTIWSGRREKNYPAIFLWNKNDIPLIVTGEFAFPITHDKTSYRLRGTLGSFSIYSSPISIKGTGSALEFTATGFSNIGAAIDSPFKVQGDWLWTVLDDAMTTNISSRAGKVPLELYFSLGDDATAYGHPRVFFLELVRISFPTYESIAGKAWAAVEEDVIFGVVTGLWNLGSIYTSDRPLYYDSRWTKGGVAKHLRHGSLNLESIFLKRQRCVNCFDLAALAMVTLQSLGKRPGNPRPVRVVRGLRLTTDEPWGYIHMGPLFGWEGTMAHRCNNPFWQHRIEHMSISIDAQPTVAPLDPLRTYFDRHCYCVYRAARSNSERVVDICHANIDATTGDTLLISGGETISEFRDVCIDRGYTNLFSRPLITKPAVINSVIA</sequence>
<reference evidence="1" key="1">
    <citation type="journal article" date="2023" name="Mol. Phylogenet. Evol.">
        <title>Genome-scale phylogeny and comparative genomics of the fungal order Sordariales.</title>
        <authorList>
            <person name="Hensen N."/>
            <person name="Bonometti L."/>
            <person name="Westerberg I."/>
            <person name="Brannstrom I.O."/>
            <person name="Guillou S."/>
            <person name="Cros-Aarteil S."/>
            <person name="Calhoun S."/>
            <person name="Haridas S."/>
            <person name="Kuo A."/>
            <person name="Mondo S."/>
            <person name="Pangilinan J."/>
            <person name="Riley R."/>
            <person name="LaButti K."/>
            <person name="Andreopoulos B."/>
            <person name="Lipzen A."/>
            <person name="Chen C."/>
            <person name="Yan M."/>
            <person name="Daum C."/>
            <person name="Ng V."/>
            <person name="Clum A."/>
            <person name="Steindorff A."/>
            <person name="Ohm R.A."/>
            <person name="Martin F."/>
            <person name="Silar P."/>
            <person name="Natvig D.O."/>
            <person name="Lalanne C."/>
            <person name="Gautier V."/>
            <person name="Ament-Velasquez S.L."/>
            <person name="Kruys A."/>
            <person name="Hutchinson M.I."/>
            <person name="Powell A.J."/>
            <person name="Barry K."/>
            <person name="Miller A.N."/>
            <person name="Grigoriev I.V."/>
            <person name="Debuchy R."/>
            <person name="Gladieux P."/>
            <person name="Hiltunen Thoren M."/>
            <person name="Johannesson H."/>
        </authorList>
    </citation>
    <scope>NUCLEOTIDE SEQUENCE</scope>
    <source>
        <strain evidence="1">CBS 958.72</strain>
    </source>
</reference>
<accession>A0AAE0MY88</accession>
<organism evidence="1 2">
    <name type="scientific">Lasiosphaeria ovina</name>
    <dbReference type="NCBI Taxonomy" id="92902"/>
    <lineage>
        <taxon>Eukaryota</taxon>
        <taxon>Fungi</taxon>
        <taxon>Dikarya</taxon>
        <taxon>Ascomycota</taxon>
        <taxon>Pezizomycotina</taxon>
        <taxon>Sordariomycetes</taxon>
        <taxon>Sordariomycetidae</taxon>
        <taxon>Sordariales</taxon>
        <taxon>Lasiosphaeriaceae</taxon>
        <taxon>Lasiosphaeria</taxon>
    </lineage>
</organism>
<dbReference type="Proteomes" id="UP001287356">
    <property type="component" value="Unassembled WGS sequence"/>
</dbReference>
<keyword evidence="2" id="KW-1185">Reference proteome</keyword>
<protein>
    <submittedName>
        <fullName evidence="1">Uncharacterized protein</fullName>
    </submittedName>
</protein>
<dbReference type="EMBL" id="JAULSN010000011">
    <property type="protein sequence ID" value="KAK3361491.1"/>
    <property type="molecule type" value="Genomic_DNA"/>
</dbReference>